<dbReference type="Gene3D" id="2.40.50.140">
    <property type="entry name" value="Nucleic acid-binding proteins"/>
    <property type="match status" value="1"/>
</dbReference>
<evidence type="ECO:0000256" key="1">
    <source>
        <dbReference type="ARBA" id="ARBA00023125"/>
    </source>
</evidence>
<evidence type="ECO:0000313" key="3">
    <source>
        <dbReference type="Proteomes" id="UP000695007"/>
    </source>
</evidence>
<dbReference type="RefSeq" id="XP_011495723.1">
    <property type="nucleotide sequence ID" value="XM_011497421.1"/>
</dbReference>
<dbReference type="GeneID" id="105360509"/>
<reference evidence="4" key="1">
    <citation type="submission" date="2025-08" db="UniProtKB">
        <authorList>
            <consortium name="RefSeq"/>
        </authorList>
    </citation>
    <scope>IDENTIFICATION</scope>
</reference>
<dbReference type="Proteomes" id="UP000695007">
    <property type="component" value="Unplaced"/>
</dbReference>
<dbReference type="AlphaFoldDB" id="A0AAJ6VNU2"/>
<dbReference type="GO" id="GO:0000724">
    <property type="term" value="P:double-strand break repair via homologous recombination"/>
    <property type="evidence" value="ECO:0007669"/>
    <property type="project" value="TreeGrafter"/>
</dbReference>
<dbReference type="GO" id="GO:0010212">
    <property type="term" value="P:response to ionizing radiation"/>
    <property type="evidence" value="ECO:0007669"/>
    <property type="project" value="TreeGrafter"/>
</dbReference>
<sequence>MEYVLIKDIRPGQKNINVVFIVLEVGHPTITKENREVRTFKVADSTACMNVSIWDEPGTLLVPGDIVRLTKGYASVWRQCLTLYSGKNGDIQKIGEFCMVINEQLNMSEPNPTVATQLVNQCSVSASNNNVTNNGNANNIAGPPTTQGNTTAPTTSTTTNSTSSSGKSGNGANSNSGSNNSSQSQSTTSSSSSSTTSTTSGKSSSTKSGPRGRGNYSRNGSRSERR</sequence>
<dbReference type="GO" id="GO:0070876">
    <property type="term" value="C:SOSS complex"/>
    <property type="evidence" value="ECO:0007669"/>
    <property type="project" value="TreeGrafter"/>
</dbReference>
<dbReference type="PANTHER" id="PTHR13356:SF0">
    <property type="entry name" value="SOSS COMPLEX SUBUNIT B HOMOLOG"/>
    <property type="match status" value="1"/>
</dbReference>
<evidence type="ECO:0000313" key="4">
    <source>
        <dbReference type="RefSeq" id="XP_011495723.1"/>
    </source>
</evidence>
<keyword evidence="1" id="KW-0238">DNA-binding</keyword>
<dbReference type="PANTHER" id="PTHR13356">
    <property type="entry name" value="OB FOLD NUCLEIC ACID BINDING PROTEIN-RELATED"/>
    <property type="match status" value="1"/>
</dbReference>
<dbReference type="SUPFAM" id="SSF50249">
    <property type="entry name" value="Nucleic acid-binding proteins"/>
    <property type="match status" value="1"/>
</dbReference>
<dbReference type="GO" id="GO:0044818">
    <property type="term" value="P:mitotic G2/M transition checkpoint"/>
    <property type="evidence" value="ECO:0007669"/>
    <property type="project" value="TreeGrafter"/>
</dbReference>
<dbReference type="InterPro" id="IPR051231">
    <property type="entry name" value="SOSS-B"/>
</dbReference>
<feature type="region of interest" description="Disordered" evidence="2">
    <location>
        <begin position="130"/>
        <end position="226"/>
    </location>
</feature>
<keyword evidence="3" id="KW-1185">Reference proteome</keyword>
<organism evidence="3 4">
    <name type="scientific">Ceratosolen solmsi marchali</name>
    <dbReference type="NCBI Taxonomy" id="326594"/>
    <lineage>
        <taxon>Eukaryota</taxon>
        <taxon>Metazoa</taxon>
        <taxon>Ecdysozoa</taxon>
        <taxon>Arthropoda</taxon>
        <taxon>Hexapoda</taxon>
        <taxon>Insecta</taxon>
        <taxon>Pterygota</taxon>
        <taxon>Neoptera</taxon>
        <taxon>Endopterygota</taxon>
        <taxon>Hymenoptera</taxon>
        <taxon>Apocrita</taxon>
        <taxon>Proctotrupomorpha</taxon>
        <taxon>Chalcidoidea</taxon>
        <taxon>Agaonidae</taxon>
        <taxon>Agaoninae</taxon>
        <taxon>Ceratosolen</taxon>
    </lineage>
</organism>
<dbReference type="GO" id="GO:0003677">
    <property type="term" value="F:DNA binding"/>
    <property type="evidence" value="ECO:0007669"/>
    <property type="project" value="UniProtKB-KW"/>
</dbReference>
<proteinExistence type="predicted"/>
<name>A0AAJ6VNU2_9HYME</name>
<accession>A0AAJ6VNU2</accession>
<feature type="compositionally biased region" description="Low complexity" evidence="2">
    <location>
        <begin position="130"/>
        <end position="220"/>
    </location>
</feature>
<protein>
    <submittedName>
        <fullName evidence="4">SOSS complex subunit B homolog isoform X2</fullName>
    </submittedName>
</protein>
<dbReference type="CDD" id="cd04491">
    <property type="entry name" value="SoSSB_OBF"/>
    <property type="match status" value="1"/>
</dbReference>
<dbReference type="FunFam" id="2.40.50.140:FF:000072">
    <property type="entry name" value="SOSS complex subunit B2"/>
    <property type="match status" value="1"/>
</dbReference>
<gene>
    <name evidence="4" type="primary">LOC105360509</name>
</gene>
<dbReference type="GO" id="GO:0005694">
    <property type="term" value="C:chromosome"/>
    <property type="evidence" value="ECO:0007669"/>
    <property type="project" value="UniProtKB-ARBA"/>
</dbReference>
<dbReference type="InterPro" id="IPR012340">
    <property type="entry name" value="NA-bd_OB-fold"/>
</dbReference>
<evidence type="ECO:0000256" key="2">
    <source>
        <dbReference type="SAM" id="MobiDB-lite"/>
    </source>
</evidence>